<dbReference type="HAMAP" id="MF_02239">
    <property type="entry name" value="HemJ"/>
    <property type="match status" value="1"/>
</dbReference>
<feature type="binding site" description="axial binding residue" evidence="14">
    <location>
        <position position="16"/>
    </location>
    <ligand>
        <name>heme</name>
        <dbReference type="ChEBI" id="CHEBI:30413"/>
    </ligand>
    <ligandPart>
        <name>Fe</name>
        <dbReference type="ChEBI" id="CHEBI:18248"/>
    </ligandPart>
</feature>
<sequence>MQEFILSGYLWFKALHVIAFISWMAGLLYLPRLFVYHADAAKGSQVSETFKTMEYRLYSYIMRPAMIATWVFGAMMLYANWQGIMSMGWMHAKLTLVIGMTGVHHVFGAWLKKFAADENMRPAGFYRIWNEVPTLIMIAIVLLAVAKPF</sequence>
<dbReference type="Pfam" id="PF03653">
    <property type="entry name" value="UPF0093"/>
    <property type="match status" value="1"/>
</dbReference>
<keyword evidence="10 14" id="KW-0560">Oxidoreductase</keyword>
<evidence type="ECO:0000256" key="6">
    <source>
        <dbReference type="ARBA" id="ARBA00022617"/>
    </source>
</evidence>
<evidence type="ECO:0000313" key="16">
    <source>
        <dbReference type="EMBL" id="PZO87787.1"/>
    </source>
</evidence>
<dbReference type="Proteomes" id="UP000249557">
    <property type="component" value="Unassembled WGS sequence"/>
</dbReference>
<keyword evidence="7 14" id="KW-0812">Transmembrane</keyword>
<evidence type="ECO:0000256" key="15">
    <source>
        <dbReference type="PIRNR" id="PIRNR004638"/>
    </source>
</evidence>
<dbReference type="PANTHER" id="PTHR40255:SF1">
    <property type="entry name" value="PROTOPORPHYRINOGEN IX OXIDASE"/>
    <property type="match status" value="1"/>
</dbReference>
<dbReference type="GO" id="GO:0005886">
    <property type="term" value="C:plasma membrane"/>
    <property type="evidence" value="ECO:0007669"/>
    <property type="project" value="UniProtKB-SubCell"/>
</dbReference>
<dbReference type="AlphaFoldDB" id="A0A2W5A399"/>
<dbReference type="UniPathway" id="UPA00251">
    <property type="reaction ID" value="UER00324"/>
</dbReference>
<feature type="transmembrane region" description="Helical" evidence="14">
    <location>
        <begin position="14"/>
        <end position="36"/>
    </location>
</feature>
<evidence type="ECO:0000256" key="12">
    <source>
        <dbReference type="ARBA" id="ARBA00023136"/>
    </source>
</evidence>
<dbReference type="PANTHER" id="PTHR40255">
    <property type="entry name" value="UPF0093 MEMBRANE PROTEIN SLR1790"/>
    <property type="match status" value="1"/>
</dbReference>
<dbReference type="GO" id="GO:0046872">
    <property type="term" value="F:metal ion binding"/>
    <property type="evidence" value="ECO:0007669"/>
    <property type="project" value="UniProtKB-UniRule"/>
</dbReference>
<evidence type="ECO:0000256" key="3">
    <source>
        <dbReference type="ARBA" id="ARBA00006501"/>
    </source>
</evidence>
<evidence type="ECO:0000256" key="11">
    <source>
        <dbReference type="ARBA" id="ARBA00023004"/>
    </source>
</evidence>
<dbReference type="EC" id="1.3.99.-" evidence="14 15"/>
<evidence type="ECO:0000256" key="7">
    <source>
        <dbReference type="ARBA" id="ARBA00022692"/>
    </source>
</evidence>
<keyword evidence="11 14" id="KW-0408">Iron</keyword>
<evidence type="ECO:0000256" key="5">
    <source>
        <dbReference type="ARBA" id="ARBA00022475"/>
    </source>
</evidence>
<evidence type="ECO:0000256" key="14">
    <source>
        <dbReference type="HAMAP-Rule" id="MF_02239"/>
    </source>
</evidence>
<organism evidence="16 17">
    <name type="scientific">Micavibrio aeruginosavorus</name>
    <dbReference type="NCBI Taxonomy" id="349221"/>
    <lineage>
        <taxon>Bacteria</taxon>
        <taxon>Pseudomonadati</taxon>
        <taxon>Bdellovibrionota</taxon>
        <taxon>Bdellovibrionia</taxon>
        <taxon>Bdellovibrionales</taxon>
        <taxon>Pseudobdellovibrionaceae</taxon>
        <taxon>Micavibrio</taxon>
    </lineage>
</organism>
<evidence type="ECO:0000256" key="13">
    <source>
        <dbReference type="ARBA" id="ARBA00048390"/>
    </source>
</evidence>
<feature type="binding site" description="axial binding residue" evidence="14">
    <location>
        <position position="93"/>
    </location>
    <ligand>
        <name>heme</name>
        <dbReference type="ChEBI" id="CHEBI:30413"/>
    </ligand>
    <ligandPart>
        <name>Fe</name>
        <dbReference type="ChEBI" id="CHEBI:18248"/>
    </ligandPart>
</feature>
<dbReference type="GO" id="GO:0006782">
    <property type="term" value="P:protoporphyrinogen IX biosynthetic process"/>
    <property type="evidence" value="ECO:0007669"/>
    <property type="project" value="UniProtKB-UniRule"/>
</dbReference>
<comment type="subcellular location">
    <subcellularLocation>
        <location evidence="1 14">Cell membrane</location>
        <topology evidence="1 14">Multi-pass membrane protein</topology>
    </subcellularLocation>
</comment>
<keyword evidence="12 14" id="KW-0472">Membrane</keyword>
<keyword evidence="8 14" id="KW-0479">Metal-binding</keyword>
<evidence type="ECO:0000256" key="9">
    <source>
        <dbReference type="ARBA" id="ARBA00022989"/>
    </source>
</evidence>
<keyword evidence="9 14" id="KW-1133">Transmembrane helix</keyword>
<comment type="function">
    <text evidence="14 15">Catalyzes the oxidation of protoporphyrinogen IX to protoporphyrin IX.</text>
</comment>
<dbReference type="NCBIfam" id="TIGR00701">
    <property type="entry name" value="protoporphyrinogen oxidase HemJ"/>
    <property type="match status" value="1"/>
</dbReference>
<evidence type="ECO:0000256" key="2">
    <source>
        <dbReference type="ARBA" id="ARBA00005073"/>
    </source>
</evidence>
<comment type="similarity">
    <text evidence="3 14 15">Belongs to the HemJ family.</text>
</comment>
<evidence type="ECO:0000256" key="10">
    <source>
        <dbReference type="ARBA" id="ARBA00023002"/>
    </source>
</evidence>
<dbReference type="GO" id="GO:0070818">
    <property type="term" value="F:protoporphyrinogen oxidase activity"/>
    <property type="evidence" value="ECO:0007669"/>
    <property type="project" value="UniProtKB-UniRule"/>
</dbReference>
<evidence type="ECO:0000256" key="1">
    <source>
        <dbReference type="ARBA" id="ARBA00004651"/>
    </source>
</evidence>
<comment type="subunit">
    <text evidence="14">Homodimer.</text>
</comment>
<comment type="caution">
    <text evidence="16">The sequence shown here is derived from an EMBL/GenBank/DDBJ whole genome shotgun (WGS) entry which is preliminary data.</text>
</comment>
<evidence type="ECO:0000256" key="4">
    <source>
        <dbReference type="ARBA" id="ARBA00017504"/>
    </source>
</evidence>
<gene>
    <name evidence="16" type="primary">hemJ</name>
    <name evidence="16" type="ORF">DI626_03185</name>
</gene>
<feature type="transmembrane region" description="Helical" evidence="14">
    <location>
        <begin position="57"/>
        <end position="81"/>
    </location>
</feature>
<comment type="cofactor">
    <cofactor evidence="14 15">
        <name>heme b</name>
        <dbReference type="ChEBI" id="CHEBI:60344"/>
    </cofactor>
    <text evidence="14 15">Binds 1 heme b (iron(II)-protoporphyrin IX) group per subunit.</text>
</comment>
<comment type="catalytic activity">
    <reaction evidence="13 14 15">
        <text>protoporphyrinogen IX + 3 A = protoporphyrin IX + 3 AH2</text>
        <dbReference type="Rhea" id="RHEA:62000"/>
        <dbReference type="ChEBI" id="CHEBI:13193"/>
        <dbReference type="ChEBI" id="CHEBI:17499"/>
        <dbReference type="ChEBI" id="CHEBI:57306"/>
        <dbReference type="ChEBI" id="CHEBI:57307"/>
    </reaction>
</comment>
<evidence type="ECO:0000313" key="17">
    <source>
        <dbReference type="Proteomes" id="UP000249557"/>
    </source>
</evidence>
<feature type="transmembrane region" description="Helical" evidence="14">
    <location>
        <begin position="128"/>
        <end position="146"/>
    </location>
</feature>
<dbReference type="EMBL" id="QFNK01000041">
    <property type="protein sequence ID" value="PZO87787.1"/>
    <property type="molecule type" value="Genomic_DNA"/>
</dbReference>
<evidence type="ECO:0000256" key="8">
    <source>
        <dbReference type="ARBA" id="ARBA00022723"/>
    </source>
</evidence>
<dbReference type="InterPro" id="IPR005265">
    <property type="entry name" value="HemJ-like"/>
</dbReference>
<protein>
    <recommendedName>
        <fullName evidence="4 14">Protoporphyrinogen IX oxidase</fullName>
        <shortName evidence="14">PPO</shortName>
        <ecNumber evidence="14 15">1.3.99.-</ecNumber>
    </recommendedName>
</protein>
<keyword evidence="6 14" id="KW-0349">Heme</keyword>
<proteinExistence type="inferred from homology"/>
<reference evidence="16 17" key="1">
    <citation type="submission" date="2017-08" db="EMBL/GenBank/DDBJ databases">
        <title>Infants hospitalized years apart are colonized by the same room-sourced microbial strains.</title>
        <authorList>
            <person name="Brooks B."/>
            <person name="Olm M.R."/>
            <person name="Firek B.A."/>
            <person name="Baker R."/>
            <person name="Thomas B.C."/>
            <person name="Morowitz M.J."/>
            <person name="Banfield J.F."/>
        </authorList>
    </citation>
    <scope>NUCLEOTIDE SEQUENCE [LARGE SCALE GENOMIC DNA]</scope>
    <source>
        <strain evidence="16">S2_018_000_R2_104</strain>
    </source>
</reference>
<name>A0A2W5A399_9BACT</name>
<keyword evidence="5 14" id="KW-1003">Cell membrane</keyword>
<feature type="transmembrane region" description="Helical" evidence="14">
    <location>
        <begin position="87"/>
        <end position="107"/>
    </location>
</feature>
<accession>A0A2W5A399</accession>
<dbReference type="PIRSF" id="PIRSF004638">
    <property type="entry name" value="UCP004638"/>
    <property type="match status" value="1"/>
</dbReference>
<comment type="pathway">
    <text evidence="2 14 15">Porphyrin-containing compound metabolism; protoporphyrin-IX biosynthesis; protoporphyrin-IX from protoporphyrinogen-IX: step 1/1.</text>
</comment>